<dbReference type="Pfam" id="PF07676">
    <property type="entry name" value="PD40"/>
    <property type="match status" value="1"/>
</dbReference>
<dbReference type="PANTHER" id="PTHR36842">
    <property type="entry name" value="PROTEIN TOLB HOMOLOG"/>
    <property type="match status" value="1"/>
</dbReference>
<comment type="similarity">
    <text evidence="1">Belongs to the TolB family.</text>
</comment>
<reference evidence="2 3" key="1">
    <citation type="submission" date="2017-12" db="EMBL/GenBank/DDBJ databases">
        <title>Chromulinavorax destructans is a abundant pathogen of dominant heterotrophic picoflagllates.</title>
        <authorList>
            <person name="Deeg C.M."/>
            <person name="Zimmer M."/>
            <person name="Suttle C.A."/>
        </authorList>
    </citation>
    <scope>NUCLEOTIDE SEQUENCE [LARGE SCALE GENOMIC DNA]</scope>
    <source>
        <strain evidence="2 3">SeV1</strain>
    </source>
</reference>
<dbReference type="EMBL" id="CP025544">
    <property type="protein sequence ID" value="AXK61049.1"/>
    <property type="molecule type" value="Genomic_DNA"/>
</dbReference>
<evidence type="ECO:0000313" key="3">
    <source>
        <dbReference type="Proteomes" id="UP000254834"/>
    </source>
</evidence>
<dbReference type="SUPFAM" id="SSF69304">
    <property type="entry name" value="Tricorn protease N-terminal domain"/>
    <property type="match status" value="1"/>
</dbReference>
<dbReference type="KEGG" id="cdes:C0J27_04940"/>
<name>A0A345ZCN2_9BACT</name>
<dbReference type="Gene3D" id="2.120.10.30">
    <property type="entry name" value="TolB, C-terminal domain"/>
    <property type="match status" value="2"/>
</dbReference>
<protein>
    <recommendedName>
        <fullName evidence="4">Protein TolB</fullName>
    </recommendedName>
</protein>
<accession>A0A345ZCN2</accession>
<dbReference type="PANTHER" id="PTHR36842:SF1">
    <property type="entry name" value="PROTEIN TOLB"/>
    <property type="match status" value="1"/>
</dbReference>
<evidence type="ECO:0000313" key="2">
    <source>
        <dbReference type="EMBL" id="AXK61049.1"/>
    </source>
</evidence>
<gene>
    <name evidence="2" type="ORF">C0J27_04940</name>
</gene>
<dbReference type="InterPro" id="IPR011042">
    <property type="entry name" value="6-blade_b-propeller_TolB-like"/>
</dbReference>
<dbReference type="Gene3D" id="3.40.50.10070">
    <property type="entry name" value="TolB, N-terminal domain"/>
    <property type="match status" value="1"/>
</dbReference>
<organism evidence="2 3">
    <name type="scientific">Candidatus Chromulinivorax destructor</name>
    <dbReference type="NCBI Taxonomy" id="2066483"/>
    <lineage>
        <taxon>Bacteria</taxon>
        <taxon>Candidatus Babelota</taxon>
        <taxon>Candidatus Babeliae</taxon>
        <taxon>Candidatus Babeliales</taxon>
        <taxon>Candidatus Chromulinivoraceae</taxon>
        <taxon>Candidatus Chromulinivorax</taxon>
    </lineage>
</organism>
<dbReference type="OrthoDB" id="9802240at2"/>
<proteinExistence type="inferred from homology"/>
<sequence>MKKTIFSIFLMISFATFGLQTQEESIHIAVSAMKHEKISILLGTIGDVSAELHEVVGTIASDFQMTEQCNVTVQNFSSLQKKSQIKDLFTKKYYIAIFIIQDKHGLSWRLYDTHNAEMLAGKKYEKKGTIVRGWAHNLADQIWQDFMGTKSCFSSKIAYCKQVWVKVNGRDKVYKHVYIADADGKHARVLVDIPTVCLAPRWSNQPTDPIVFYSENTLSNVRLVMANMFGKRKTICSFDGLNMLPAFSHDNKNIVFCLSKDGSSQLYHSFINAEKKRVFNRMTSNNADNFSPCFIDDNTIVFVSDYKTSKPQIYAMDIKTLQITPITSDGYCACPAYCPANNKLLYSKMVGKGMQIFLYDCATKTHEQLTTGAESKEEGSWSPCGNFIIFAARSHGNSRIARYNLLTGKMHYMTPKSENCTYPAWSPVHTVFVE</sequence>
<dbReference type="AlphaFoldDB" id="A0A345ZCN2"/>
<dbReference type="RefSeq" id="WP_115586064.1">
    <property type="nucleotide sequence ID" value="NZ_CP025544.1"/>
</dbReference>
<dbReference type="Proteomes" id="UP000254834">
    <property type="component" value="Chromosome"/>
</dbReference>
<evidence type="ECO:0008006" key="4">
    <source>
        <dbReference type="Google" id="ProtNLM"/>
    </source>
</evidence>
<dbReference type="InterPro" id="IPR011659">
    <property type="entry name" value="WD40"/>
</dbReference>
<evidence type="ECO:0000256" key="1">
    <source>
        <dbReference type="ARBA" id="ARBA00009820"/>
    </source>
</evidence>
<keyword evidence="3" id="KW-1185">Reference proteome</keyword>